<evidence type="ECO:0000256" key="4">
    <source>
        <dbReference type="ARBA" id="ARBA00011390"/>
    </source>
</evidence>
<dbReference type="SUPFAM" id="SSF52540">
    <property type="entry name" value="P-loop containing nucleoside triphosphate hydrolases"/>
    <property type="match status" value="1"/>
</dbReference>
<keyword evidence="19" id="KW-1185">Reference proteome</keyword>
<dbReference type="GO" id="GO:0045003">
    <property type="term" value="P:double-strand break repair via synthesis-dependent strand annealing"/>
    <property type="evidence" value="ECO:0007669"/>
    <property type="project" value="TreeGrafter"/>
</dbReference>
<dbReference type="Gene3D" id="1.20.1320.20">
    <property type="entry name" value="hef helicase domain"/>
    <property type="match status" value="1"/>
</dbReference>
<keyword evidence="12" id="KW-0539">Nucleus</keyword>
<dbReference type="InterPro" id="IPR039686">
    <property type="entry name" value="FANCM/Mph1-like_ID"/>
</dbReference>
<evidence type="ECO:0000313" key="18">
    <source>
        <dbReference type="EMBL" id="OXV10541.1"/>
    </source>
</evidence>
<dbReference type="InterPro" id="IPR006935">
    <property type="entry name" value="Helicase/UvrB_N"/>
</dbReference>
<dbReference type="GO" id="GO:0005524">
    <property type="term" value="F:ATP binding"/>
    <property type="evidence" value="ECO:0007669"/>
    <property type="project" value="UniProtKB-UniRule"/>
</dbReference>
<dbReference type="GO" id="GO:0005634">
    <property type="term" value="C:nucleus"/>
    <property type="evidence" value="ECO:0007669"/>
    <property type="project" value="UniProtKB-SubCell"/>
</dbReference>
<dbReference type="GO" id="GO:0043138">
    <property type="term" value="F:3'-5' DNA helicase activity"/>
    <property type="evidence" value="ECO:0007669"/>
    <property type="project" value="InterPro"/>
</dbReference>
<evidence type="ECO:0000313" key="19">
    <source>
        <dbReference type="Proteomes" id="UP000243515"/>
    </source>
</evidence>
<dbReference type="AlphaFoldDB" id="A0A232M2A0"/>
<dbReference type="EC" id="3.6.4.12" evidence="14"/>
<dbReference type="SMART" id="SM00487">
    <property type="entry name" value="DEXDc"/>
    <property type="match status" value="1"/>
</dbReference>
<name>A0A232M2A0_9EURO</name>
<keyword evidence="8" id="KW-0347">Helicase</keyword>
<evidence type="ECO:0000256" key="13">
    <source>
        <dbReference type="ARBA" id="ARBA00047995"/>
    </source>
</evidence>
<dbReference type="PROSITE" id="PS51192">
    <property type="entry name" value="HELICASE_ATP_BIND_1"/>
    <property type="match status" value="1"/>
</dbReference>
<comment type="subcellular location">
    <subcellularLocation>
        <location evidence="2 14">Nucleus</location>
    </subcellularLocation>
</comment>
<proteinExistence type="inferred from homology"/>
<keyword evidence="9" id="KW-0067">ATP-binding</keyword>
<evidence type="ECO:0000256" key="1">
    <source>
        <dbReference type="ARBA" id="ARBA00003813"/>
    </source>
</evidence>
<comment type="catalytic activity">
    <reaction evidence="13 14">
        <text>ATP + H2O = ADP + phosphate + H(+)</text>
        <dbReference type="Rhea" id="RHEA:13065"/>
        <dbReference type="ChEBI" id="CHEBI:15377"/>
        <dbReference type="ChEBI" id="CHEBI:15378"/>
        <dbReference type="ChEBI" id="CHEBI:30616"/>
        <dbReference type="ChEBI" id="CHEBI:43474"/>
        <dbReference type="ChEBI" id="CHEBI:456216"/>
        <dbReference type="EC" id="3.6.4.12"/>
    </reaction>
</comment>
<feature type="region of interest" description="Disordered" evidence="15">
    <location>
        <begin position="188"/>
        <end position="296"/>
    </location>
</feature>
<feature type="compositionally biased region" description="Polar residues" evidence="15">
    <location>
        <begin position="254"/>
        <end position="277"/>
    </location>
</feature>
<keyword evidence="7" id="KW-0378">Hydrolase</keyword>
<dbReference type="Proteomes" id="UP000243515">
    <property type="component" value="Unassembled WGS sequence"/>
</dbReference>
<comment type="caution">
    <text evidence="18">The sequence shown here is derived from an EMBL/GenBank/DDBJ whole genome shotgun (WGS) entry which is preliminary data.</text>
</comment>
<dbReference type="SMART" id="SM00490">
    <property type="entry name" value="HELICc"/>
    <property type="match status" value="1"/>
</dbReference>
<feature type="compositionally biased region" description="Basic residues" evidence="15">
    <location>
        <begin position="899"/>
        <end position="910"/>
    </location>
</feature>
<feature type="compositionally biased region" description="Basic residues" evidence="15">
    <location>
        <begin position="864"/>
        <end position="876"/>
    </location>
</feature>
<evidence type="ECO:0000256" key="10">
    <source>
        <dbReference type="ARBA" id="ARBA00023125"/>
    </source>
</evidence>
<evidence type="ECO:0000256" key="9">
    <source>
        <dbReference type="ARBA" id="ARBA00022840"/>
    </source>
</evidence>
<feature type="domain" description="Helicase C-terminal" evidence="17">
    <location>
        <begin position="657"/>
        <end position="830"/>
    </location>
</feature>
<dbReference type="CDD" id="cd18801">
    <property type="entry name" value="SF2_C_FANCM_Hef"/>
    <property type="match status" value="1"/>
</dbReference>
<organism evidence="18 19">
    <name type="scientific">Elaphomyces granulatus</name>
    <dbReference type="NCBI Taxonomy" id="519963"/>
    <lineage>
        <taxon>Eukaryota</taxon>
        <taxon>Fungi</taxon>
        <taxon>Dikarya</taxon>
        <taxon>Ascomycota</taxon>
        <taxon>Pezizomycotina</taxon>
        <taxon>Eurotiomycetes</taxon>
        <taxon>Eurotiomycetidae</taxon>
        <taxon>Eurotiales</taxon>
        <taxon>Elaphomycetaceae</taxon>
        <taxon>Elaphomyces</taxon>
    </lineage>
</organism>
<evidence type="ECO:0000256" key="3">
    <source>
        <dbReference type="ARBA" id="ARBA00009889"/>
    </source>
</evidence>
<evidence type="ECO:0000259" key="17">
    <source>
        <dbReference type="PROSITE" id="PS51194"/>
    </source>
</evidence>
<dbReference type="Pfam" id="PF00271">
    <property type="entry name" value="Helicase_C"/>
    <property type="match status" value="1"/>
</dbReference>
<evidence type="ECO:0000256" key="5">
    <source>
        <dbReference type="ARBA" id="ARBA00022741"/>
    </source>
</evidence>
<dbReference type="FunFam" id="3.40.50.300:FF:000861">
    <property type="entry name" value="Fanconi anemia, complementation group M"/>
    <property type="match status" value="1"/>
</dbReference>
<dbReference type="CDD" id="cd12091">
    <property type="entry name" value="FANCM_ID"/>
    <property type="match status" value="1"/>
</dbReference>
<dbReference type="OrthoDB" id="164902at2759"/>
<dbReference type="InterPro" id="IPR027417">
    <property type="entry name" value="P-loop_NTPase"/>
</dbReference>
<evidence type="ECO:0000256" key="8">
    <source>
        <dbReference type="ARBA" id="ARBA00022806"/>
    </source>
</evidence>
<feature type="region of interest" description="Disordered" evidence="15">
    <location>
        <begin position="851"/>
        <end position="910"/>
    </location>
</feature>
<gene>
    <name evidence="18" type="ORF">Egran_01698</name>
</gene>
<dbReference type="InterPro" id="IPR001650">
    <property type="entry name" value="Helicase_C-like"/>
</dbReference>
<evidence type="ECO:0000256" key="6">
    <source>
        <dbReference type="ARBA" id="ARBA00022763"/>
    </source>
</evidence>
<protein>
    <recommendedName>
        <fullName evidence="14">ATP-dependent DNA helicase</fullName>
        <ecNumber evidence="14">3.6.4.12</ecNumber>
    </recommendedName>
</protein>
<keyword evidence="11" id="KW-0234">DNA repair</keyword>
<dbReference type="InterPro" id="IPR014001">
    <property type="entry name" value="Helicase_ATP-bd"/>
</dbReference>
<evidence type="ECO:0000256" key="15">
    <source>
        <dbReference type="SAM" id="MobiDB-lite"/>
    </source>
</evidence>
<dbReference type="Gene3D" id="3.40.50.300">
    <property type="entry name" value="P-loop containing nucleotide triphosphate hydrolases"/>
    <property type="match status" value="2"/>
</dbReference>
<dbReference type="PANTHER" id="PTHR14025:SF20">
    <property type="entry name" value="FANCONI ANEMIA GROUP M PROTEIN"/>
    <property type="match status" value="1"/>
</dbReference>
<feature type="compositionally biased region" description="Polar residues" evidence="15">
    <location>
        <begin position="189"/>
        <end position="203"/>
    </location>
</feature>
<dbReference type="GO" id="GO:0036297">
    <property type="term" value="P:interstrand cross-link repair"/>
    <property type="evidence" value="ECO:0007669"/>
    <property type="project" value="TreeGrafter"/>
</dbReference>
<evidence type="ECO:0000256" key="14">
    <source>
        <dbReference type="RuleBase" id="RU367027"/>
    </source>
</evidence>
<comment type="function">
    <text evidence="1 14">ATP-dependent DNA helicase involved in DNA damage repair by homologous recombination and in genome maintenance. Capable of unwinding D-loops. Plays a role in limiting crossover recombinants during mitotic DNA double-strand break (DSB) repair. Component of a FANCM-MHF complex which promotes gene conversion at blocked replication forks, probably by reversal of the stalled fork.</text>
</comment>
<evidence type="ECO:0000259" key="16">
    <source>
        <dbReference type="PROSITE" id="PS51192"/>
    </source>
</evidence>
<dbReference type="PROSITE" id="PS51194">
    <property type="entry name" value="HELICASE_CTER"/>
    <property type="match status" value="1"/>
</dbReference>
<dbReference type="Pfam" id="PF04851">
    <property type="entry name" value="ResIII"/>
    <property type="match status" value="1"/>
</dbReference>
<dbReference type="EMBL" id="NPHW01002892">
    <property type="protein sequence ID" value="OXV10541.1"/>
    <property type="molecule type" value="Genomic_DNA"/>
</dbReference>
<evidence type="ECO:0000256" key="12">
    <source>
        <dbReference type="ARBA" id="ARBA00023242"/>
    </source>
</evidence>
<reference evidence="18 19" key="1">
    <citation type="journal article" date="2015" name="Environ. Microbiol.">
        <title>Metagenome sequence of Elaphomyces granulatus from sporocarp tissue reveals Ascomycota ectomycorrhizal fingerprints of genome expansion and a Proteobacteria-rich microbiome.</title>
        <authorList>
            <person name="Quandt C.A."/>
            <person name="Kohler A."/>
            <person name="Hesse C.N."/>
            <person name="Sharpton T.J."/>
            <person name="Martin F."/>
            <person name="Spatafora J.W."/>
        </authorList>
    </citation>
    <scope>NUCLEOTIDE SEQUENCE [LARGE SCALE GENOMIC DNA]</scope>
    <source>
        <strain evidence="18 19">OSC145934</strain>
    </source>
</reference>
<dbReference type="GO" id="GO:0016887">
    <property type="term" value="F:ATP hydrolysis activity"/>
    <property type="evidence" value="ECO:0007669"/>
    <property type="project" value="RHEA"/>
</dbReference>
<evidence type="ECO:0000256" key="7">
    <source>
        <dbReference type="ARBA" id="ARBA00022801"/>
    </source>
</evidence>
<dbReference type="GO" id="GO:0009378">
    <property type="term" value="F:four-way junction helicase activity"/>
    <property type="evidence" value="ECO:0007669"/>
    <property type="project" value="TreeGrafter"/>
</dbReference>
<evidence type="ECO:0000256" key="11">
    <source>
        <dbReference type="ARBA" id="ARBA00023204"/>
    </source>
</evidence>
<feature type="compositionally biased region" description="Polar residues" evidence="15">
    <location>
        <begin position="226"/>
        <end position="240"/>
    </location>
</feature>
<feature type="compositionally biased region" description="Basic and acidic residues" evidence="15">
    <location>
        <begin position="285"/>
        <end position="296"/>
    </location>
</feature>
<keyword evidence="6" id="KW-0227">DNA damage</keyword>
<dbReference type="CDD" id="cd18033">
    <property type="entry name" value="DEXDc_FANCM"/>
    <property type="match status" value="1"/>
</dbReference>
<sequence>MPDLFIILSYLPRGPAGMSTSRSDEFSGLDDDDILVAASQTGPLDLDSPRPTKRRRLISGRARRESTSPRQVSGVDPTDCSDTELSCSVDDSPASRNKADDWIQQNGSPEVRSRQTKILQPKRIGIQENTFVSQFTQPPSSPSRIREPPAVDATEVIEVSETDEDIRTAIAASLVSFEVEKGAGFPTASALTSPKNMTSSGAHSQPAAVRAEPPFDIGDIPEDAFDSSSQGSSRPNTPSSRPIPVRSLPGVQPRPQQRNLRQTTLFDTAARDTSQSVARRYSPPRQEEPPTHHKLDQGAMKTWVYPTNLGKIREYQFNISQRALFHNLLVALPTGLGKTFIAATVMLNWFRWTKDAQIVFVAPTKPLVSQQVTACFGISGIPRFQTTMLTGGASPGIRAEEWKTKRVFFMTPQTLVNDLKTGIADPKRIVLLVVDEAHRATGGYAYVEIVKFLRRFNNSFRVLALTATPGSTVEAVQAVIDGLDIARVEIRTEQSLDIRDYVHSRNIDTQTFKYSDDMLLCMDLFSKALQPSVDDLHGLNAYWGRDPMSLTPYGLTKARQQWMGSPAGRNASMGLKFKVHALFNVLATLAHAMELLKYHGITPFYRHLVTFRSNTDGQKGGKYQRQILGDENFKELMDHIQPWICNEEFIGHPKLEYLKQVVLNHFMDAGEGIGHDESFSSNTRVMVFVHFRDSAEEVTRVLKRHQPLIRPHVFVGQASSKGSEGMDQKTQLSIVEQFKKGTFNTIVATSIGEEGLDIGEVDLIICYDSSASPIRMLQRMGRTGRKRAGNIVLLLVEGKEEESYVKAKDSYEKMQQLIASGTRFTFHTDRSHRIIPNDVRPDVDKRHIEIPTENLQQELPEPKKRARPPKRPPKKFHMPDGVDTGFTEASRLEPGIVKVSHKTPKNKREVRRVVTPEPVDLPPLEEVLLNTTQRRELEIRYRNIGGTSPQFVRPPRNDAFPRLQRVQRPTKSVPHGFVTHTMVNTLRKMSAVDENCEDRYRGILEYTLRMEATKLSASTKSCARTSPIKPVKMTEKQAVPRSSLTTAKSPEKGNLFMSPATSPTRENLLRSSPLMCSPPISEVQLETNPFYASQLTNTNEDMDIELPDIDTILEGGASKRMPLKRKKRVIIDDESDF</sequence>
<feature type="region of interest" description="Disordered" evidence="15">
    <location>
        <begin position="38"/>
        <end position="115"/>
    </location>
</feature>
<keyword evidence="10" id="KW-0238">DNA-binding</keyword>
<keyword evidence="5" id="KW-0547">Nucleotide-binding</keyword>
<accession>A0A232M2A0</accession>
<dbReference type="GO" id="GO:0000400">
    <property type="term" value="F:four-way junction DNA binding"/>
    <property type="evidence" value="ECO:0007669"/>
    <property type="project" value="TreeGrafter"/>
</dbReference>
<evidence type="ECO:0000256" key="2">
    <source>
        <dbReference type="ARBA" id="ARBA00004123"/>
    </source>
</evidence>
<feature type="region of interest" description="Disordered" evidence="15">
    <location>
        <begin position="1033"/>
        <end position="1069"/>
    </location>
</feature>
<feature type="domain" description="Helicase ATP-binding" evidence="16">
    <location>
        <begin position="319"/>
        <end position="487"/>
    </location>
</feature>
<comment type="subunit">
    <text evidence="4 14">Interacts with the MHF histone-fold complex to form the FANCM-MHF complex.</text>
</comment>
<dbReference type="PANTHER" id="PTHR14025">
    <property type="entry name" value="FANCONI ANEMIA GROUP M FANCM FAMILY MEMBER"/>
    <property type="match status" value="1"/>
</dbReference>
<comment type="similarity">
    <text evidence="3 14">Belongs to the DEAD box helicase family. DEAH subfamily. FANCM sub-subfamily.</text>
</comment>
<dbReference type="InterPro" id="IPR044749">
    <property type="entry name" value="FANCM_DEXDc"/>
</dbReference>